<dbReference type="Gene3D" id="3.10.580.10">
    <property type="entry name" value="CBS-domain"/>
    <property type="match status" value="1"/>
</dbReference>
<dbReference type="InterPro" id="IPR003409">
    <property type="entry name" value="MORN"/>
</dbReference>
<dbReference type="PANTHER" id="PTHR43215:SF14">
    <property type="entry name" value="RADIAL SPOKE HEAD 1 HOMOLOG"/>
    <property type="match status" value="1"/>
</dbReference>
<dbReference type="GeneID" id="14911410"/>
<organism evidence="4 5">
    <name type="scientific">Acanthamoeba castellanii (strain ATCC 30010 / Neff)</name>
    <dbReference type="NCBI Taxonomy" id="1257118"/>
    <lineage>
        <taxon>Eukaryota</taxon>
        <taxon>Amoebozoa</taxon>
        <taxon>Discosea</taxon>
        <taxon>Longamoebia</taxon>
        <taxon>Centramoebida</taxon>
        <taxon>Acanthamoebidae</taxon>
        <taxon>Acanthamoeba</taxon>
    </lineage>
</organism>
<dbReference type="STRING" id="1257118.L8GD57"/>
<proteinExistence type="predicted"/>
<dbReference type="RefSeq" id="XP_004333005.1">
    <property type="nucleotide sequence ID" value="XM_004332957.1"/>
</dbReference>
<dbReference type="Gene3D" id="2.20.110.10">
    <property type="entry name" value="Histone H3 K4-specific methyltransferase SET7/9 N-terminal domain"/>
    <property type="match status" value="1"/>
</dbReference>
<evidence type="ECO:0000313" key="4">
    <source>
        <dbReference type="EMBL" id="ELR10992.1"/>
    </source>
</evidence>
<gene>
    <name evidence="4" type="ORF">ACA1_354200</name>
</gene>
<dbReference type="PROSITE" id="PS51371">
    <property type="entry name" value="CBS"/>
    <property type="match status" value="1"/>
</dbReference>
<evidence type="ECO:0000256" key="1">
    <source>
        <dbReference type="ARBA" id="ARBA00022737"/>
    </source>
</evidence>
<dbReference type="InterPro" id="IPR046342">
    <property type="entry name" value="CBS_dom_sf"/>
</dbReference>
<evidence type="ECO:0000259" key="3">
    <source>
        <dbReference type="PROSITE" id="PS51371"/>
    </source>
</evidence>
<dbReference type="Proteomes" id="UP000011083">
    <property type="component" value="Unassembled WGS sequence"/>
</dbReference>
<evidence type="ECO:0000256" key="2">
    <source>
        <dbReference type="PROSITE-ProRule" id="PRU00703"/>
    </source>
</evidence>
<dbReference type="PANTHER" id="PTHR43215">
    <property type="entry name" value="RADIAL SPOKE HEAD 1 HOMOLOG"/>
    <property type="match status" value="1"/>
</dbReference>
<protein>
    <submittedName>
        <fullName evidence="4">CBS domain containing protein</fullName>
    </submittedName>
</protein>
<dbReference type="EMBL" id="KB008167">
    <property type="protein sequence ID" value="ELR10992.1"/>
    <property type="molecule type" value="Genomic_DNA"/>
</dbReference>
<reference evidence="4 5" key="1">
    <citation type="journal article" date="2013" name="Genome Biol.">
        <title>Genome of Acanthamoeba castellanii highlights extensive lateral gene transfer and early evolution of tyrosine kinase signaling.</title>
        <authorList>
            <person name="Clarke M."/>
            <person name="Lohan A.J."/>
            <person name="Liu B."/>
            <person name="Lagkouvardos I."/>
            <person name="Roy S."/>
            <person name="Zafar N."/>
            <person name="Bertelli C."/>
            <person name="Schilde C."/>
            <person name="Kianianmomeni A."/>
            <person name="Burglin T.R."/>
            <person name="Frech C."/>
            <person name="Turcotte B."/>
            <person name="Kopec K.O."/>
            <person name="Synnott J.M."/>
            <person name="Choo C."/>
            <person name="Paponov I."/>
            <person name="Finkler A."/>
            <person name="Soon Heng Tan C."/>
            <person name="Hutchins A.P."/>
            <person name="Weinmeier T."/>
            <person name="Rattei T."/>
            <person name="Chu J.S."/>
            <person name="Gimenez G."/>
            <person name="Irimia M."/>
            <person name="Rigden D.J."/>
            <person name="Fitzpatrick D.A."/>
            <person name="Lorenzo-Morales J."/>
            <person name="Bateman A."/>
            <person name="Chiu C.H."/>
            <person name="Tang P."/>
            <person name="Hegemann P."/>
            <person name="Fromm H."/>
            <person name="Raoult D."/>
            <person name="Greub G."/>
            <person name="Miranda-Saavedra D."/>
            <person name="Chen N."/>
            <person name="Nash P."/>
            <person name="Ginger M.L."/>
            <person name="Horn M."/>
            <person name="Schaap P."/>
            <person name="Caler L."/>
            <person name="Loftus B."/>
        </authorList>
    </citation>
    <scope>NUCLEOTIDE SEQUENCE [LARGE SCALE GENOMIC DNA]</scope>
    <source>
        <strain evidence="4 5">Neff</strain>
    </source>
</reference>
<dbReference type="KEGG" id="acan:ACA1_354200"/>
<dbReference type="SUPFAM" id="SSF82185">
    <property type="entry name" value="Histone H3 K4-specific methyltransferase SET7/9 N-terminal domain"/>
    <property type="match status" value="1"/>
</dbReference>
<dbReference type="VEuPathDB" id="AmoebaDB:ACA1_354200"/>
<sequence>MKNVKVAEALGALASRKLISVETKTPLKDVLRTLHTNRILSVPVMENDKGCVGLVDVLDLVKFTALQFFTSQETSVMDDNLQVAPELFRQFEFEDRTAGDLLKQSPRSRNFQVLDKEATLGDVAKVLSHDTHRVLIGQGRDAKLVSQSDIVRYLSERKDQLDRQVKGVNTWFDGRSYDGEYHAGEKRGQGTYTWADGSVYKGGWDHGLRQGEGRMDWPDGTWFLGVWDRDDRVEVRESNVRDWNKRDKPYDLYFLEDGDVWNRKYMHDIKERRRQKKLAIEEERLKQKLLDKKTSTSSPSSPSVGAELQDFFDFDF</sequence>
<dbReference type="Pfam" id="PF02493">
    <property type="entry name" value="MORN"/>
    <property type="match status" value="2"/>
</dbReference>
<keyword evidence="2" id="KW-0129">CBS domain</keyword>
<dbReference type="OrthoDB" id="449052at2759"/>
<accession>L8GD57</accession>
<dbReference type="Pfam" id="PF00571">
    <property type="entry name" value="CBS"/>
    <property type="match status" value="1"/>
</dbReference>
<dbReference type="GO" id="GO:0005829">
    <property type="term" value="C:cytosol"/>
    <property type="evidence" value="ECO:0007669"/>
    <property type="project" value="TreeGrafter"/>
</dbReference>
<dbReference type="AlphaFoldDB" id="L8GD57"/>
<dbReference type="SUPFAM" id="SSF54631">
    <property type="entry name" value="CBS-domain pair"/>
    <property type="match status" value="1"/>
</dbReference>
<feature type="domain" description="CBS" evidence="3">
    <location>
        <begin position="14"/>
        <end position="71"/>
    </location>
</feature>
<dbReference type="SMART" id="SM00698">
    <property type="entry name" value="MORN"/>
    <property type="match status" value="2"/>
</dbReference>
<keyword evidence="5" id="KW-1185">Reference proteome</keyword>
<dbReference type="InterPro" id="IPR000644">
    <property type="entry name" value="CBS_dom"/>
</dbReference>
<name>L8GD57_ACACF</name>
<keyword evidence="1" id="KW-0677">Repeat</keyword>
<evidence type="ECO:0000313" key="5">
    <source>
        <dbReference type="Proteomes" id="UP000011083"/>
    </source>
</evidence>